<organism evidence="9 10">
    <name type="scientific">Paspalum notatum var. saurae</name>
    <dbReference type="NCBI Taxonomy" id="547442"/>
    <lineage>
        <taxon>Eukaryota</taxon>
        <taxon>Viridiplantae</taxon>
        <taxon>Streptophyta</taxon>
        <taxon>Embryophyta</taxon>
        <taxon>Tracheophyta</taxon>
        <taxon>Spermatophyta</taxon>
        <taxon>Magnoliopsida</taxon>
        <taxon>Liliopsida</taxon>
        <taxon>Poales</taxon>
        <taxon>Poaceae</taxon>
        <taxon>PACMAD clade</taxon>
        <taxon>Panicoideae</taxon>
        <taxon>Andropogonodae</taxon>
        <taxon>Paspaleae</taxon>
        <taxon>Paspalinae</taxon>
        <taxon>Paspalum</taxon>
    </lineage>
</organism>
<comment type="cofactor">
    <cofactor evidence="1">
        <name>Fe(2+)</name>
        <dbReference type="ChEBI" id="CHEBI:29033"/>
    </cofactor>
</comment>
<keyword evidence="10" id="KW-1185">Reference proteome</keyword>
<evidence type="ECO:0000256" key="1">
    <source>
        <dbReference type="ARBA" id="ARBA00001954"/>
    </source>
</evidence>
<feature type="compositionally biased region" description="Low complexity" evidence="8">
    <location>
        <begin position="36"/>
        <end position="45"/>
    </location>
</feature>
<dbReference type="AlphaFoldDB" id="A0AAQ3TGF2"/>
<protein>
    <recommendedName>
        <fullName evidence="3">cysteine dioxygenase</fullName>
        <ecNumber evidence="3">1.13.11.20</ecNumber>
    </recommendedName>
</protein>
<proteinExistence type="inferred from homology"/>
<evidence type="ECO:0000256" key="6">
    <source>
        <dbReference type="ARBA" id="ARBA00023004"/>
    </source>
</evidence>
<evidence type="ECO:0000256" key="3">
    <source>
        <dbReference type="ARBA" id="ARBA00013133"/>
    </source>
</evidence>
<accession>A0AAQ3TGF2</accession>
<sequence>MRAEAAGGFPELEDSRLASSGAGALRRRRQRRQRRGAGAPQAQAMAAPPAVQRLYEACREVFTGAAPGAVPPPAGIERIKSVLDSITAADVCITPNMSYFRFVDTRSTPKITYLHLYKCEAFSIGIFCLPSRGVIPLHNHPGMTVFSKLLFGAMHVKSYDWAAAQKDTPDVQLQGPRLAMVKVDGILTAPHETSILYPEDGGNMHCFTAQNACAVLDVLGPPYDDDSGRHCQYYEVSSLAISSGEPWRSGKAAVSYESRFESWKHPLCRNAGNVAYYRPTWVRPFPRPHAPGCLPFDMHIHVHSTGGSMLLPEGRYEWLDESEPPEDFSLVGSTYMGPRILDH</sequence>
<name>A0AAQ3TGF2_PASNO</name>
<dbReference type="PANTHER" id="PTHR22966:SF67">
    <property type="entry name" value="CYSTEINE DIOXYGENASE"/>
    <property type="match status" value="1"/>
</dbReference>
<keyword evidence="5" id="KW-0560">Oxidoreductase</keyword>
<reference evidence="9 10" key="1">
    <citation type="submission" date="2024-02" db="EMBL/GenBank/DDBJ databases">
        <title>High-quality chromosome-scale genome assembly of Pensacola bahiagrass (Paspalum notatum Flugge var. saurae).</title>
        <authorList>
            <person name="Vega J.M."/>
            <person name="Podio M."/>
            <person name="Orjuela J."/>
            <person name="Siena L.A."/>
            <person name="Pessino S.C."/>
            <person name="Combes M.C."/>
            <person name="Mariac C."/>
            <person name="Albertini E."/>
            <person name="Pupilli F."/>
            <person name="Ortiz J.P.A."/>
            <person name="Leblanc O."/>
        </authorList>
    </citation>
    <scope>NUCLEOTIDE SEQUENCE [LARGE SCALE GENOMIC DNA]</scope>
    <source>
        <strain evidence="9">R1</strain>
        <tissue evidence="9">Leaf</tissue>
    </source>
</reference>
<dbReference type="PANTHER" id="PTHR22966">
    <property type="entry name" value="2-AMINOETHANETHIOL DIOXYGENASE"/>
    <property type="match status" value="1"/>
</dbReference>
<keyword evidence="6" id="KW-0408">Iron</keyword>
<evidence type="ECO:0000256" key="7">
    <source>
        <dbReference type="ARBA" id="ARBA00024284"/>
    </source>
</evidence>
<evidence type="ECO:0000313" key="10">
    <source>
        <dbReference type="Proteomes" id="UP001341281"/>
    </source>
</evidence>
<evidence type="ECO:0000256" key="2">
    <source>
        <dbReference type="ARBA" id="ARBA00006622"/>
    </source>
</evidence>
<keyword evidence="4" id="KW-0479">Metal-binding</keyword>
<dbReference type="Pfam" id="PF07847">
    <property type="entry name" value="PCO_ADO"/>
    <property type="match status" value="1"/>
</dbReference>
<dbReference type="Gene3D" id="2.60.120.10">
    <property type="entry name" value="Jelly Rolls"/>
    <property type="match status" value="1"/>
</dbReference>
<evidence type="ECO:0000313" key="9">
    <source>
        <dbReference type="EMBL" id="WVZ72616.1"/>
    </source>
</evidence>
<dbReference type="GO" id="GO:0070483">
    <property type="term" value="P:detection of hypoxia"/>
    <property type="evidence" value="ECO:0007669"/>
    <property type="project" value="UniProtKB-ARBA"/>
</dbReference>
<dbReference type="InterPro" id="IPR014710">
    <property type="entry name" value="RmlC-like_jellyroll"/>
</dbReference>
<feature type="compositionally biased region" description="Basic residues" evidence="8">
    <location>
        <begin position="25"/>
        <end position="35"/>
    </location>
</feature>
<feature type="region of interest" description="Disordered" evidence="8">
    <location>
        <begin position="1"/>
        <end position="45"/>
    </location>
</feature>
<dbReference type="GO" id="GO:0017172">
    <property type="term" value="F:cysteine dioxygenase activity"/>
    <property type="evidence" value="ECO:0007669"/>
    <property type="project" value="UniProtKB-EC"/>
</dbReference>
<dbReference type="SUPFAM" id="SSF51182">
    <property type="entry name" value="RmlC-like cupins"/>
    <property type="match status" value="1"/>
</dbReference>
<evidence type="ECO:0000256" key="5">
    <source>
        <dbReference type="ARBA" id="ARBA00023002"/>
    </source>
</evidence>
<dbReference type="InterPro" id="IPR011051">
    <property type="entry name" value="RmlC_Cupin_sf"/>
</dbReference>
<evidence type="ECO:0000256" key="4">
    <source>
        <dbReference type="ARBA" id="ARBA00022723"/>
    </source>
</evidence>
<gene>
    <name evidence="9" type="ORF">U9M48_021047</name>
</gene>
<dbReference type="Proteomes" id="UP001341281">
    <property type="component" value="Chromosome 04"/>
</dbReference>
<evidence type="ECO:0000256" key="8">
    <source>
        <dbReference type="SAM" id="MobiDB-lite"/>
    </source>
</evidence>
<dbReference type="EC" id="1.13.11.20" evidence="3"/>
<dbReference type="CDD" id="cd20289">
    <property type="entry name" value="cupin_ADO"/>
    <property type="match status" value="1"/>
</dbReference>
<comment type="similarity">
    <text evidence="2">Belongs to the cysteine dioxygenase family.</text>
</comment>
<dbReference type="EMBL" id="CP144748">
    <property type="protein sequence ID" value="WVZ72616.1"/>
    <property type="molecule type" value="Genomic_DNA"/>
</dbReference>
<comment type="catalytic activity">
    <reaction evidence="7">
        <text>L-cysteine + O2 = 3-sulfino-L-alanine + H(+)</text>
        <dbReference type="Rhea" id="RHEA:20441"/>
        <dbReference type="ChEBI" id="CHEBI:15378"/>
        <dbReference type="ChEBI" id="CHEBI:15379"/>
        <dbReference type="ChEBI" id="CHEBI:35235"/>
        <dbReference type="ChEBI" id="CHEBI:61085"/>
        <dbReference type="EC" id="1.13.11.20"/>
    </reaction>
    <physiologicalReaction direction="left-to-right" evidence="7">
        <dbReference type="Rhea" id="RHEA:20442"/>
    </physiologicalReaction>
</comment>
<dbReference type="InterPro" id="IPR012864">
    <property type="entry name" value="PCO/ADO"/>
</dbReference>
<dbReference type="GO" id="GO:0046872">
    <property type="term" value="F:metal ion binding"/>
    <property type="evidence" value="ECO:0007669"/>
    <property type="project" value="UniProtKB-KW"/>
</dbReference>